<sequence>MLAQRRKEVHPMEIVQSRQLRPEEILKEWWGEIKENREEDFWVNTRTYMKQALKRLMESTMRGEVEAYTHSRWHERNENKIDYRNGFRYRRFLTHEGPIEDLKVPRLRKGKFQTRVFKNYQARQKAVDQAIRDVFICGVSTRRVGEALSALLDAPVSAGTVSNVTKALDKEVKKFHRQKLTDEYQYLILDGIHLKIKGVLKGKKKVILVAYGITVMGQRRLIGFRVVGVESEVKWEQFLTDLYNRGLDGKELKLITTDGCKGLHKALETVYPEVPRQACWVHKLRNVSNYLPKKYQKECTKEAGKIYLADNKKEAVRIYKSWAKKWIEIKPEAVRCIERELDELLAFLDCPKEHRVKIRTTNVVERSFREVRRRVRTMNCFTNQASCERIIYCIFNHLNNHWGARLLKDFNQFKINGERCTL</sequence>
<keyword evidence="5 6" id="KW-0233">DNA recombination</keyword>
<keyword evidence="3 6" id="KW-0815">Transposition</keyword>
<dbReference type="EMBL" id="NDHY01000004">
    <property type="protein sequence ID" value="RII00388.1"/>
    <property type="molecule type" value="Genomic_DNA"/>
</dbReference>
<evidence type="ECO:0000256" key="3">
    <source>
        <dbReference type="ARBA" id="ARBA00022578"/>
    </source>
</evidence>
<comment type="similarity">
    <text evidence="2 6">Belongs to the transposase mutator family.</text>
</comment>
<dbReference type="NCBIfam" id="NF033543">
    <property type="entry name" value="transpos_IS256"/>
    <property type="match status" value="1"/>
</dbReference>
<dbReference type="Pfam" id="PF00872">
    <property type="entry name" value="Transposase_mut"/>
    <property type="match status" value="1"/>
</dbReference>
<evidence type="ECO:0000256" key="6">
    <source>
        <dbReference type="RuleBase" id="RU365089"/>
    </source>
</evidence>
<dbReference type="PANTHER" id="PTHR33217">
    <property type="entry name" value="TRANSPOSASE FOR INSERTION SEQUENCE ELEMENT IS1081"/>
    <property type="match status" value="1"/>
</dbReference>
<evidence type="ECO:0000256" key="4">
    <source>
        <dbReference type="ARBA" id="ARBA00023125"/>
    </source>
</evidence>
<dbReference type="EMBL" id="NDHY01000022">
    <property type="protein sequence ID" value="RIH99462.1"/>
    <property type="molecule type" value="Genomic_DNA"/>
</dbReference>
<dbReference type="GO" id="GO:0004803">
    <property type="term" value="F:transposase activity"/>
    <property type="evidence" value="ECO:0007669"/>
    <property type="project" value="UniProtKB-UniRule"/>
</dbReference>
<comment type="caution">
    <text evidence="8">The sequence shown here is derived from an EMBL/GenBank/DDBJ whole genome shotgun (WGS) entry which is preliminary data.</text>
</comment>
<dbReference type="EMBL" id="NDHY01000007">
    <property type="protein sequence ID" value="RII00110.1"/>
    <property type="molecule type" value="Genomic_DNA"/>
</dbReference>
<organism evidence="8 10">
    <name type="scientific">candidate division NPL-UPA2 bacterium Unc8</name>
    <dbReference type="NCBI Taxonomy" id="1980939"/>
    <lineage>
        <taxon>Bacteria</taxon>
    </lineage>
</organism>
<dbReference type="GO" id="GO:0003677">
    <property type="term" value="F:DNA binding"/>
    <property type="evidence" value="ECO:0007669"/>
    <property type="project" value="UniProtKB-UniRule"/>
</dbReference>
<dbReference type="GO" id="GO:0006313">
    <property type="term" value="P:DNA transposition"/>
    <property type="evidence" value="ECO:0007669"/>
    <property type="project" value="UniProtKB-UniRule"/>
</dbReference>
<keyword evidence="6" id="KW-0814">Transposable element</keyword>
<evidence type="ECO:0000256" key="5">
    <source>
        <dbReference type="ARBA" id="ARBA00023172"/>
    </source>
</evidence>
<evidence type="ECO:0000313" key="9">
    <source>
        <dbReference type="EMBL" id="RII00388.1"/>
    </source>
</evidence>
<dbReference type="PROSITE" id="PS01007">
    <property type="entry name" value="TRANSPOSASE_MUTATOR"/>
    <property type="match status" value="1"/>
</dbReference>
<dbReference type="AlphaFoldDB" id="A0A399FXI0"/>
<evidence type="ECO:0000313" key="10">
    <source>
        <dbReference type="Proteomes" id="UP000266287"/>
    </source>
</evidence>
<evidence type="ECO:0000256" key="2">
    <source>
        <dbReference type="ARBA" id="ARBA00010961"/>
    </source>
</evidence>
<evidence type="ECO:0000256" key="1">
    <source>
        <dbReference type="ARBA" id="ARBA00002190"/>
    </source>
</evidence>
<accession>A0A399FXI0</accession>
<name>A0A399FXI0_UNCN2</name>
<dbReference type="InterPro" id="IPR001207">
    <property type="entry name" value="Transposase_mutator"/>
</dbReference>
<dbReference type="Proteomes" id="UP000266287">
    <property type="component" value="Unassembled WGS sequence"/>
</dbReference>
<evidence type="ECO:0000313" key="8">
    <source>
        <dbReference type="EMBL" id="RII00110.1"/>
    </source>
</evidence>
<protein>
    <recommendedName>
        <fullName evidence="6">Mutator family transposase</fullName>
    </recommendedName>
</protein>
<proteinExistence type="inferred from homology"/>
<gene>
    <name evidence="9" type="ORF">B9J77_02575</name>
    <name evidence="8" type="ORF">B9J77_03775</name>
    <name evidence="7" type="ORF">B9J77_05240</name>
</gene>
<evidence type="ECO:0000313" key="7">
    <source>
        <dbReference type="EMBL" id="RIH99462.1"/>
    </source>
</evidence>
<keyword evidence="4 6" id="KW-0238">DNA-binding</keyword>
<comment type="function">
    <text evidence="1 6">Required for the transposition of the insertion element.</text>
</comment>
<reference evidence="8 10" key="1">
    <citation type="submission" date="2018-08" db="EMBL/GenBank/DDBJ databases">
        <title>Draft genome of candidate division NPL-UPA2 bacterium Unc8 that adapted to ultra-basic serpentinizing groundwater.</title>
        <authorList>
            <person name="Ishii S."/>
            <person name="Suzuki S."/>
            <person name="Nealson K.H."/>
        </authorList>
    </citation>
    <scope>NUCLEOTIDE SEQUENCE [LARGE SCALE GENOMIC DNA]</scope>
    <source>
        <strain evidence="8">Unc8</strain>
    </source>
</reference>
<dbReference type="PANTHER" id="PTHR33217:SF7">
    <property type="entry name" value="TRANSPOSASE FOR INSERTION SEQUENCE ELEMENT IS1081"/>
    <property type="match status" value="1"/>
</dbReference>